<gene>
    <name evidence="1" type="ORF">SAMN04487860_101432</name>
</gene>
<dbReference type="RefSeq" id="WP_072948208.1">
    <property type="nucleotide sequence ID" value="NZ_FRCT01000001.1"/>
</dbReference>
<reference evidence="1 2" key="1">
    <citation type="submission" date="2016-11" db="EMBL/GenBank/DDBJ databases">
        <authorList>
            <person name="Jaros S."/>
            <person name="Januszkiewicz K."/>
            <person name="Wedrychowicz H."/>
        </authorList>
    </citation>
    <scope>NUCLEOTIDE SEQUENCE [LARGE SCALE GENOMIC DNA]</scope>
    <source>
        <strain evidence="1 2">Y1</strain>
    </source>
</reference>
<name>A0A1M7GRE4_RUMFL</name>
<protein>
    <submittedName>
        <fullName evidence="1">Uncharacterized protein</fullName>
    </submittedName>
</protein>
<proteinExistence type="predicted"/>
<organism evidence="1 2">
    <name type="scientific">Ruminococcus flavefaciens</name>
    <dbReference type="NCBI Taxonomy" id="1265"/>
    <lineage>
        <taxon>Bacteria</taxon>
        <taxon>Bacillati</taxon>
        <taxon>Bacillota</taxon>
        <taxon>Clostridia</taxon>
        <taxon>Eubacteriales</taxon>
        <taxon>Oscillospiraceae</taxon>
        <taxon>Ruminococcus</taxon>
    </lineage>
</organism>
<accession>A0A1M7GRE4</accession>
<evidence type="ECO:0000313" key="2">
    <source>
        <dbReference type="Proteomes" id="UP000184394"/>
    </source>
</evidence>
<dbReference type="EMBL" id="FRCT01000001">
    <property type="protein sequence ID" value="SHM18439.1"/>
    <property type="molecule type" value="Genomic_DNA"/>
</dbReference>
<dbReference type="Proteomes" id="UP000184394">
    <property type="component" value="Unassembled WGS sequence"/>
</dbReference>
<dbReference type="AlphaFoldDB" id="A0A1M7GRE4"/>
<evidence type="ECO:0000313" key="1">
    <source>
        <dbReference type="EMBL" id="SHM18439.1"/>
    </source>
</evidence>
<sequence>MNYFKKKCLVLEWFYHWIDQGQTYENAFSQVIHCLNREDKIDDIIYPIVMAERFARNYKELSPEMISCIKNAIEQFDELPKKSFDFTPEDFDKFNSDVNEAKALIAYVNKLYN</sequence>